<evidence type="ECO:0000313" key="2">
    <source>
        <dbReference type="Proteomes" id="UP000183671"/>
    </source>
</evidence>
<dbReference type="AlphaFoldDB" id="A0A1L8Q329"/>
<reference evidence="1 2" key="1">
    <citation type="submission" date="2016-07" db="EMBL/GenBank/DDBJ databases">
        <title>A clinical isolate of carbapenem-resistant Streptococcus oralis with altered penicillin binding proteins.</title>
        <authorList>
            <person name="Kanji J.N."/>
            <person name="Bharat A."/>
            <person name="Naidu P."/>
            <person name="Martin I."/>
            <person name="Mulvey M.R."/>
            <person name="Panaro C.D."/>
        </authorList>
    </citation>
    <scope>NUCLEOTIDE SEQUENCE [LARGE SCALE GENOMIC DNA]</scope>
    <source>
        <strain evidence="1 2">SC15-3744</strain>
    </source>
</reference>
<proteinExistence type="predicted"/>
<organism evidence="1 2">
    <name type="scientific">Streptococcus oralis</name>
    <dbReference type="NCBI Taxonomy" id="1303"/>
    <lineage>
        <taxon>Bacteria</taxon>
        <taxon>Bacillati</taxon>
        <taxon>Bacillota</taxon>
        <taxon>Bacilli</taxon>
        <taxon>Lactobacillales</taxon>
        <taxon>Streptococcaceae</taxon>
        <taxon>Streptococcus</taxon>
    </lineage>
</organism>
<dbReference type="EMBL" id="MBDM01000009">
    <property type="protein sequence ID" value="OJG01910.1"/>
    <property type="molecule type" value="Genomic_DNA"/>
</dbReference>
<accession>A0A1L8Q329</accession>
<dbReference type="Pfam" id="PF19866">
    <property type="entry name" value="DUF6339"/>
    <property type="match status" value="1"/>
</dbReference>
<name>A0A1L8Q329_STROR</name>
<dbReference type="RefSeq" id="WP_042767993.1">
    <property type="nucleotide sequence ID" value="NZ_MBDM01000009.1"/>
</dbReference>
<comment type="caution">
    <text evidence="1">The sequence shown here is derived from an EMBL/GenBank/DDBJ whole genome shotgun (WGS) entry which is preliminary data.</text>
</comment>
<sequence>MLNWEQINYDITKSEIEYNSLNNMNPATIASNLTSEFKRIRELLIQARDDIFDEWHLDTAEKLGYDFDLLFAIRLYDILGLNNNFSNRAASNDEIWRFLSIRVIPDIVHSRWGMNEARYMTSRRIWLKNLWWYIHLSWNGDTERTYEILKNNTTDTVLQLVERPGVGYYVSLYREIMLQYSCINDPGRTLFRKVLKLNTALLPVTYPELISGGIKEYVSYLFRKVQ</sequence>
<protein>
    <submittedName>
        <fullName evidence="1">Uncharacterized protein</fullName>
    </submittedName>
</protein>
<evidence type="ECO:0000313" key="1">
    <source>
        <dbReference type="EMBL" id="OJG01910.1"/>
    </source>
</evidence>
<dbReference type="Proteomes" id="UP000183671">
    <property type="component" value="Unassembled WGS sequence"/>
</dbReference>
<dbReference type="InterPro" id="IPR045920">
    <property type="entry name" value="DUF6339"/>
</dbReference>
<gene>
    <name evidence="1" type="ORF">BBP19_06085</name>
</gene>